<keyword evidence="3" id="KW-1185">Reference proteome</keyword>
<keyword evidence="1" id="KW-1133">Transmembrane helix</keyword>
<keyword evidence="1" id="KW-0472">Membrane</keyword>
<gene>
    <name evidence="2" type="ORF">GCM10007111_16250</name>
</gene>
<protein>
    <recommendedName>
        <fullName evidence="4">Spore coat protein</fullName>
    </recommendedName>
</protein>
<proteinExistence type="predicted"/>
<sequence>MNYPNNQTESNGSEYPTQEQRMNMKEFCNNYIYQFIQIETNDGSMHIGILHSFDDEKLYILMPSTEDNQHNRFEGNDERLFPFFGPFGLFAFPFYGVRRFGPYRPFWW</sequence>
<evidence type="ECO:0000313" key="3">
    <source>
        <dbReference type="Proteomes" id="UP000634435"/>
    </source>
</evidence>
<evidence type="ECO:0000313" key="2">
    <source>
        <dbReference type="EMBL" id="GGJ54713.1"/>
    </source>
</evidence>
<organism evidence="2 3">
    <name type="scientific">Virgibacillus kapii</name>
    <dbReference type="NCBI Taxonomy" id="1638645"/>
    <lineage>
        <taxon>Bacteria</taxon>
        <taxon>Bacillati</taxon>
        <taxon>Bacillota</taxon>
        <taxon>Bacilli</taxon>
        <taxon>Bacillales</taxon>
        <taxon>Bacillaceae</taxon>
        <taxon>Virgibacillus</taxon>
    </lineage>
</organism>
<keyword evidence="1" id="KW-0812">Transmembrane</keyword>
<reference evidence="3" key="1">
    <citation type="journal article" date="2019" name="Int. J. Syst. Evol. Microbiol.">
        <title>The Global Catalogue of Microorganisms (GCM) 10K type strain sequencing project: providing services to taxonomists for standard genome sequencing and annotation.</title>
        <authorList>
            <consortium name="The Broad Institute Genomics Platform"/>
            <consortium name="The Broad Institute Genome Sequencing Center for Infectious Disease"/>
            <person name="Wu L."/>
            <person name="Ma J."/>
        </authorList>
    </citation>
    <scope>NUCLEOTIDE SEQUENCE [LARGE SCALE GENOMIC DNA]</scope>
    <source>
        <strain evidence="3">JCM 30071</strain>
    </source>
</reference>
<feature type="transmembrane region" description="Helical" evidence="1">
    <location>
        <begin position="80"/>
        <end position="97"/>
    </location>
</feature>
<evidence type="ECO:0008006" key="4">
    <source>
        <dbReference type="Google" id="ProtNLM"/>
    </source>
</evidence>
<dbReference type="EMBL" id="BMPN01000002">
    <property type="protein sequence ID" value="GGJ54713.1"/>
    <property type="molecule type" value="Genomic_DNA"/>
</dbReference>
<name>A0ABQ2DFM1_9BACI</name>
<dbReference type="Proteomes" id="UP000634435">
    <property type="component" value="Unassembled WGS sequence"/>
</dbReference>
<evidence type="ECO:0000256" key="1">
    <source>
        <dbReference type="SAM" id="Phobius"/>
    </source>
</evidence>
<dbReference type="RefSeq" id="WP_188942667.1">
    <property type="nucleotide sequence ID" value="NZ_BMPN01000002.1"/>
</dbReference>
<comment type="caution">
    <text evidence="2">The sequence shown here is derived from an EMBL/GenBank/DDBJ whole genome shotgun (WGS) entry which is preliminary data.</text>
</comment>
<accession>A0ABQ2DFM1</accession>